<feature type="domain" description="Recombinase" evidence="8">
    <location>
        <begin position="170"/>
        <end position="281"/>
    </location>
</feature>
<dbReference type="PANTHER" id="PTHR30461:SF23">
    <property type="entry name" value="DNA RECOMBINASE-RELATED"/>
    <property type="match status" value="1"/>
</dbReference>
<evidence type="ECO:0000259" key="8">
    <source>
        <dbReference type="PROSITE" id="PS51737"/>
    </source>
</evidence>
<reference evidence="9 10" key="1">
    <citation type="submission" date="2014-03" db="EMBL/GenBank/DDBJ databases">
        <title>Bradyrhizobium valentinum sp. nov., isolated from effective nodules of Lupinus mariae-josephae, a lupine endemic of basic-lime soils in Eastern Spain.</title>
        <authorList>
            <person name="Duran D."/>
            <person name="Rey L."/>
            <person name="Navarro A."/>
            <person name="Busquets A."/>
            <person name="Imperial J."/>
            <person name="Ruiz-Argueso T."/>
        </authorList>
    </citation>
    <scope>NUCLEOTIDE SEQUENCE [LARGE SCALE GENOMIC DNA]</scope>
    <source>
        <strain evidence="9 10">LmjM3</strain>
    </source>
</reference>
<gene>
    <name evidence="9" type="ORF">CP49_23615</name>
</gene>
<dbReference type="SUPFAM" id="SSF53041">
    <property type="entry name" value="Resolvase-like"/>
    <property type="match status" value="1"/>
</dbReference>
<evidence type="ECO:0000256" key="2">
    <source>
        <dbReference type="ARBA" id="ARBA00023125"/>
    </source>
</evidence>
<comment type="caution">
    <text evidence="9">The sequence shown here is derived from an EMBL/GenBank/DDBJ whole genome shotgun (WGS) entry which is preliminary data.</text>
</comment>
<dbReference type="AlphaFoldDB" id="A0A0R3M4Z5"/>
<dbReference type="Gene3D" id="3.90.1750.20">
    <property type="entry name" value="Putative Large Serine Recombinase, Chain B, Domain 2"/>
    <property type="match status" value="1"/>
</dbReference>
<dbReference type="PROSITE" id="PS51736">
    <property type="entry name" value="RECOMBINASES_3"/>
    <property type="match status" value="1"/>
</dbReference>
<accession>A0A0R3M4Z5</accession>
<dbReference type="Gene3D" id="3.40.50.1390">
    <property type="entry name" value="Resolvase, N-terminal catalytic domain"/>
    <property type="match status" value="1"/>
</dbReference>
<dbReference type="RefSeq" id="WP_057848302.1">
    <property type="nucleotide sequence ID" value="NZ_LLXX01000001.1"/>
</dbReference>
<dbReference type="PANTHER" id="PTHR30461">
    <property type="entry name" value="DNA-INVERTASE FROM LAMBDOID PROPHAGE"/>
    <property type="match status" value="1"/>
</dbReference>
<evidence type="ECO:0000313" key="10">
    <source>
        <dbReference type="Proteomes" id="UP000051913"/>
    </source>
</evidence>
<dbReference type="SMART" id="SM00857">
    <property type="entry name" value="Resolvase"/>
    <property type="match status" value="1"/>
</dbReference>
<dbReference type="PROSITE" id="PS51737">
    <property type="entry name" value="RECOMBINASE_DNA_BIND"/>
    <property type="match status" value="1"/>
</dbReference>
<dbReference type="Pfam" id="PF00239">
    <property type="entry name" value="Resolvase"/>
    <property type="match status" value="1"/>
</dbReference>
<dbReference type="GO" id="GO:0000150">
    <property type="term" value="F:DNA strand exchange activity"/>
    <property type="evidence" value="ECO:0007669"/>
    <property type="project" value="InterPro"/>
</dbReference>
<sequence>MKKQTRSGITAVGDAAKAIAYARVSSKEQDKEGFSIPAQQKLLGGYAQTNRLIIVQEYVDVETAKHTGRTNFEEMVRYLKSHRSIRIVLVEKTDRLYRNLKDWVTLDELDVEIHLVKEGVVLSRDSKSSEKFVHGIKVLMAKNYIDNLSEEARKGQLEKAEQGIWPSKAPLGYRNVTSLNGKKIIEPDPKFAGTITHLFGWYATGTLSLKQLAAEAQSAGLVSRRTGGPLPTSNLHAILRNRLYTGDFDWNGRRYVGRHHPLVSRELWERVQGVLDGRHASKCGRKTKRDFAFSGLIKCGHCGCALVGELKKKRYVYYHCTGYKGKCPEPYVREEVVSEQFSALLGRLSFGHEVLSWVSTALLESHADEQKQHEAAIGRLQGEYDRLRHRLHAMYVDKLDGRVDGSFYTQMSEQWRTEQDKIAREIARHQVADRSYLEEGAQLIELAHGAQRLFAKQETQEQRRLLNFVLSNSIWKNGEVTTTFRQPFNLIAEATAAASGGEGGGGLNSPGHPAWLGN</sequence>
<dbReference type="InterPro" id="IPR038109">
    <property type="entry name" value="DNA_bind_recomb_sf"/>
</dbReference>
<evidence type="ECO:0000256" key="4">
    <source>
        <dbReference type="PIRSR" id="PIRSR606118-50"/>
    </source>
</evidence>
<protein>
    <submittedName>
        <fullName evidence="9">Resolvase</fullName>
    </submittedName>
</protein>
<dbReference type="InterPro" id="IPR036162">
    <property type="entry name" value="Resolvase-like_N_sf"/>
</dbReference>
<dbReference type="GO" id="GO:0015074">
    <property type="term" value="P:DNA integration"/>
    <property type="evidence" value="ECO:0007669"/>
    <property type="project" value="UniProtKB-KW"/>
</dbReference>
<dbReference type="GO" id="GO:0003677">
    <property type="term" value="F:DNA binding"/>
    <property type="evidence" value="ECO:0007669"/>
    <property type="project" value="UniProtKB-KW"/>
</dbReference>
<proteinExistence type="predicted"/>
<feature type="region of interest" description="Disordered" evidence="6">
    <location>
        <begin position="499"/>
        <end position="518"/>
    </location>
</feature>
<keyword evidence="1" id="KW-0229">DNA integration</keyword>
<organism evidence="9 10">
    <name type="scientific">Bradyrhizobium valentinum</name>
    <dbReference type="NCBI Taxonomy" id="1518501"/>
    <lineage>
        <taxon>Bacteria</taxon>
        <taxon>Pseudomonadati</taxon>
        <taxon>Pseudomonadota</taxon>
        <taxon>Alphaproteobacteria</taxon>
        <taxon>Hyphomicrobiales</taxon>
        <taxon>Nitrobacteraceae</taxon>
        <taxon>Bradyrhizobium</taxon>
    </lineage>
</organism>
<dbReference type="EMBL" id="LLXX01000001">
    <property type="protein sequence ID" value="KRR15003.1"/>
    <property type="molecule type" value="Genomic_DNA"/>
</dbReference>
<dbReference type="OrthoDB" id="7277848at2"/>
<keyword evidence="3" id="KW-0233">DNA recombination</keyword>
<evidence type="ECO:0000259" key="7">
    <source>
        <dbReference type="PROSITE" id="PS51736"/>
    </source>
</evidence>
<dbReference type="Proteomes" id="UP000051913">
    <property type="component" value="Unassembled WGS sequence"/>
</dbReference>
<evidence type="ECO:0000313" key="9">
    <source>
        <dbReference type="EMBL" id="KRR15003.1"/>
    </source>
</evidence>
<keyword evidence="10" id="KW-1185">Reference proteome</keyword>
<evidence type="ECO:0000256" key="6">
    <source>
        <dbReference type="SAM" id="MobiDB-lite"/>
    </source>
</evidence>
<dbReference type="InterPro" id="IPR011109">
    <property type="entry name" value="DNA_bind_recombinase_dom"/>
</dbReference>
<keyword evidence="2" id="KW-0238">DNA-binding</keyword>
<feature type="domain" description="Resolvase/invertase-type recombinase catalytic" evidence="7">
    <location>
        <begin position="17"/>
        <end position="163"/>
    </location>
</feature>
<evidence type="ECO:0000256" key="5">
    <source>
        <dbReference type="PROSITE-ProRule" id="PRU10137"/>
    </source>
</evidence>
<evidence type="ECO:0000256" key="3">
    <source>
        <dbReference type="ARBA" id="ARBA00023172"/>
    </source>
</evidence>
<feature type="active site" description="O-(5'-phospho-DNA)-serine intermediate" evidence="4 5">
    <location>
        <position position="25"/>
    </location>
</feature>
<name>A0A0R3M4Z5_9BRAD</name>
<dbReference type="InterPro" id="IPR006119">
    <property type="entry name" value="Resolv_N"/>
</dbReference>
<evidence type="ECO:0000256" key="1">
    <source>
        <dbReference type="ARBA" id="ARBA00022908"/>
    </source>
</evidence>
<dbReference type="Pfam" id="PF13408">
    <property type="entry name" value="Zn_ribbon_recom"/>
    <property type="match status" value="1"/>
</dbReference>
<dbReference type="PROSITE" id="PS00397">
    <property type="entry name" value="RECOMBINASES_1"/>
    <property type="match status" value="1"/>
</dbReference>
<dbReference type="Pfam" id="PF07508">
    <property type="entry name" value="Recombinase"/>
    <property type="match status" value="1"/>
</dbReference>
<dbReference type="CDD" id="cd00338">
    <property type="entry name" value="Ser_Recombinase"/>
    <property type="match status" value="1"/>
</dbReference>
<dbReference type="InterPro" id="IPR006118">
    <property type="entry name" value="Recombinase_CS"/>
</dbReference>
<dbReference type="InterPro" id="IPR025827">
    <property type="entry name" value="Zn_ribbon_recom_dom"/>
</dbReference>
<dbReference type="InterPro" id="IPR050639">
    <property type="entry name" value="SSR_resolvase"/>
</dbReference>